<organism evidence="1">
    <name type="scientific">freshwater sediment metagenome</name>
    <dbReference type="NCBI Taxonomy" id="556182"/>
    <lineage>
        <taxon>unclassified sequences</taxon>
        <taxon>metagenomes</taxon>
        <taxon>ecological metagenomes</taxon>
    </lineage>
</organism>
<name>A0AA48M095_9ZZZZ</name>
<dbReference type="AlphaFoldDB" id="A0AA48M095"/>
<reference evidence="1" key="1">
    <citation type="submission" date="2023-07" db="EMBL/GenBank/DDBJ databases">
        <authorList>
            <person name="Pelsma A.J. K."/>
        </authorList>
    </citation>
    <scope>NUCLEOTIDE SEQUENCE</scope>
</reference>
<sequence length="71" mass="8145">MRRKVPALGVGETSLDPADLPSFTRDKILYGARWRGVARAGKLPGELFKLLRRLFRHAHRERCQGVFLSIR</sequence>
<dbReference type="EMBL" id="OY288114">
    <property type="protein sequence ID" value="CAJ0851333.1"/>
    <property type="molecule type" value="Genomic_DNA"/>
</dbReference>
<evidence type="ECO:0000313" key="1">
    <source>
        <dbReference type="EMBL" id="CAJ0851333.1"/>
    </source>
</evidence>
<protein>
    <submittedName>
        <fullName evidence="1">Uncharacterized protein</fullName>
    </submittedName>
</protein>
<accession>A0AA48M095</accession>
<gene>
    <name evidence="1" type="ORF">AMST5_00401</name>
</gene>
<proteinExistence type="predicted"/>